<keyword evidence="1" id="KW-0175">Coiled coil</keyword>
<accession>A0AAV5V340</accession>
<sequence length="268" mass="30616">QEKERSKRELCSTMARLNAKANEVVDKRTAALRESRRKIMHQLKREIGEEKEKAKENVVSAKLEWNREMEKAAAEFGDAMGRMEKERKEAIDARVRAVEELEKKKAKADRVIGRAIYFKNAANINYRRANEAKSALASLHRKYSMVVAMANSRSSVLEDDLRKCRLTTEKKKKEIKTIKSACKKRAAESADLIKLLLTSWTAQREETRKASLKAENDAQEKIHQQDVKISGLRRRVSVLAQSAHKYGAIKKAIIGLESSSRKRRHAST</sequence>
<evidence type="ECO:0000313" key="2">
    <source>
        <dbReference type="EMBL" id="GMT12225.1"/>
    </source>
</evidence>
<organism evidence="2 3">
    <name type="scientific">Pristionchus fissidentatus</name>
    <dbReference type="NCBI Taxonomy" id="1538716"/>
    <lineage>
        <taxon>Eukaryota</taxon>
        <taxon>Metazoa</taxon>
        <taxon>Ecdysozoa</taxon>
        <taxon>Nematoda</taxon>
        <taxon>Chromadorea</taxon>
        <taxon>Rhabditida</taxon>
        <taxon>Rhabditina</taxon>
        <taxon>Diplogasteromorpha</taxon>
        <taxon>Diplogasteroidea</taxon>
        <taxon>Neodiplogasteridae</taxon>
        <taxon>Pristionchus</taxon>
    </lineage>
</organism>
<feature type="coiled-coil region" evidence="1">
    <location>
        <begin position="44"/>
        <end position="107"/>
    </location>
</feature>
<evidence type="ECO:0000313" key="3">
    <source>
        <dbReference type="Proteomes" id="UP001432322"/>
    </source>
</evidence>
<keyword evidence="3" id="KW-1185">Reference proteome</keyword>
<dbReference type="EMBL" id="BTSY01000001">
    <property type="protein sequence ID" value="GMT12225.1"/>
    <property type="molecule type" value="Genomic_DNA"/>
</dbReference>
<comment type="caution">
    <text evidence="2">The sequence shown here is derived from an EMBL/GenBank/DDBJ whole genome shotgun (WGS) entry which is preliminary data.</text>
</comment>
<dbReference type="Proteomes" id="UP001432322">
    <property type="component" value="Unassembled WGS sequence"/>
</dbReference>
<gene>
    <name evidence="2" type="ORF">PFISCL1PPCAC_3522</name>
</gene>
<evidence type="ECO:0000256" key="1">
    <source>
        <dbReference type="SAM" id="Coils"/>
    </source>
</evidence>
<name>A0AAV5V340_9BILA</name>
<protein>
    <submittedName>
        <fullName evidence="2">Uncharacterized protein</fullName>
    </submittedName>
</protein>
<dbReference type="AlphaFoldDB" id="A0AAV5V340"/>
<proteinExistence type="predicted"/>
<feature type="non-terminal residue" evidence="2">
    <location>
        <position position="1"/>
    </location>
</feature>
<reference evidence="2" key="1">
    <citation type="submission" date="2023-10" db="EMBL/GenBank/DDBJ databases">
        <title>Genome assembly of Pristionchus species.</title>
        <authorList>
            <person name="Yoshida K."/>
            <person name="Sommer R.J."/>
        </authorList>
    </citation>
    <scope>NUCLEOTIDE SEQUENCE</scope>
    <source>
        <strain evidence="2">RS5133</strain>
    </source>
</reference>